<dbReference type="Proteomes" id="UP001229952">
    <property type="component" value="Chromosome"/>
</dbReference>
<evidence type="ECO:0000313" key="3">
    <source>
        <dbReference type="EMBL" id="WLQ39345.1"/>
    </source>
</evidence>
<evidence type="ECO:0000313" key="4">
    <source>
        <dbReference type="Proteomes" id="UP001229952"/>
    </source>
</evidence>
<sequence length="174" mass="18326">MTSRTRTSIGWAALLAAAILICALGGWSYARARGDDDLAYAKSRDTALADGRAHLARLNSLDGKDAKSVDAGLSSWLRSSTGPLHEQLKRTRTKDASELTKSGSTARGKVTDAALTALDERTGTAQLIATVDVRVTPRTGKGGTERKRFEATLARTADGWKVKALTAIPVGSGT</sequence>
<dbReference type="RefSeq" id="WP_306085967.1">
    <property type="nucleotide sequence ID" value="NZ_CP120992.1"/>
</dbReference>
<gene>
    <name evidence="3" type="ORF">P8A22_04460</name>
</gene>
<evidence type="ECO:0000256" key="2">
    <source>
        <dbReference type="ARBA" id="ARBA00023136"/>
    </source>
</evidence>
<evidence type="ECO:0008006" key="5">
    <source>
        <dbReference type="Google" id="ProtNLM"/>
    </source>
</evidence>
<proteinExistence type="predicted"/>
<name>A0ABY9HXN1_9ACTN</name>
<evidence type="ECO:0000256" key="1">
    <source>
        <dbReference type="ARBA" id="ARBA00004370"/>
    </source>
</evidence>
<keyword evidence="2" id="KW-0472">Membrane</keyword>
<protein>
    <recommendedName>
        <fullName evidence="5">Mce-associated membrane protein</fullName>
    </recommendedName>
</protein>
<comment type="subcellular location">
    <subcellularLocation>
        <location evidence="1">Membrane</location>
    </subcellularLocation>
</comment>
<dbReference type="PANTHER" id="PTHR37042">
    <property type="entry name" value="OUTER MEMBRANE PROTEIN RV1973"/>
    <property type="match status" value="1"/>
</dbReference>
<keyword evidence="4" id="KW-1185">Reference proteome</keyword>
<accession>A0ABY9HXN1</accession>
<dbReference type="PANTHER" id="PTHR37042:SF4">
    <property type="entry name" value="OUTER MEMBRANE PROTEIN RV1973"/>
    <property type="match status" value="1"/>
</dbReference>
<dbReference type="EMBL" id="CP120992">
    <property type="protein sequence ID" value="WLQ39345.1"/>
    <property type="molecule type" value="Genomic_DNA"/>
</dbReference>
<reference evidence="3 4" key="1">
    <citation type="submission" date="2023-03" db="EMBL/GenBank/DDBJ databases">
        <title>Isolation and description of six Streptomyces strains from soil environments, able to metabolize different microbial glucans.</title>
        <authorList>
            <person name="Widen T."/>
            <person name="Larsbrink J."/>
        </authorList>
    </citation>
    <scope>NUCLEOTIDE SEQUENCE [LARGE SCALE GENOMIC DNA]</scope>
    <source>
        <strain evidence="3 4">Mut2</strain>
    </source>
</reference>
<organism evidence="3 4">
    <name type="scientific">Streptomyces laculatispora</name>
    <dbReference type="NCBI Taxonomy" id="887464"/>
    <lineage>
        <taxon>Bacteria</taxon>
        <taxon>Bacillati</taxon>
        <taxon>Actinomycetota</taxon>
        <taxon>Actinomycetes</taxon>
        <taxon>Kitasatosporales</taxon>
        <taxon>Streptomycetaceae</taxon>
        <taxon>Streptomyces</taxon>
    </lineage>
</organism>